<evidence type="ECO:0000256" key="1">
    <source>
        <dbReference type="SAM" id="MobiDB-lite"/>
    </source>
</evidence>
<evidence type="ECO:0000313" key="3">
    <source>
        <dbReference type="Proteomes" id="UP001150569"/>
    </source>
</evidence>
<dbReference type="EMBL" id="JANBPT010001734">
    <property type="protein sequence ID" value="KAJ1905466.1"/>
    <property type="molecule type" value="Genomic_DNA"/>
</dbReference>
<accession>A0A9W7ZFK1</accession>
<gene>
    <name evidence="2" type="ORF">IWQ60_012276</name>
</gene>
<evidence type="ECO:0000313" key="2">
    <source>
        <dbReference type="EMBL" id="KAJ1905466.1"/>
    </source>
</evidence>
<keyword evidence="3" id="KW-1185">Reference proteome</keyword>
<comment type="caution">
    <text evidence="2">The sequence shown here is derived from an EMBL/GenBank/DDBJ whole genome shotgun (WGS) entry which is preliminary data.</text>
</comment>
<feature type="compositionally biased region" description="Basic and acidic residues" evidence="1">
    <location>
        <begin position="71"/>
        <end position="80"/>
    </location>
</feature>
<feature type="non-terminal residue" evidence="2">
    <location>
        <position position="1"/>
    </location>
</feature>
<reference evidence="2" key="1">
    <citation type="submission" date="2022-07" db="EMBL/GenBank/DDBJ databases">
        <title>Phylogenomic reconstructions and comparative analyses of Kickxellomycotina fungi.</title>
        <authorList>
            <person name="Reynolds N.K."/>
            <person name="Stajich J.E."/>
            <person name="Barry K."/>
            <person name="Grigoriev I.V."/>
            <person name="Crous P."/>
            <person name="Smith M.E."/>
        </authorList>
    </citation>
    <scope>NUCLEOTIDE SEQUENCE</scope>
    <source>
        <strain evidence="2">RSA 861</strain>
    </source>
</reference>
<dbReference type="AlphaFoldDB" id="A0A9W7ZFK1"/>
<feature type="region of interest" description="Disordered" evidence="1">
    <location>
        <begin position="33"/>
        <end position="55"/>
    </location>
</feature>
<feature type="region of interest" description="Disordered" evidence="1">
    <location>
        <begin position="67"/>
        <end position="87"/>
    </location>
</feature>
<dbReference type="OrthoDB" id="1738954at2759"/>
<dbReference type="Proteomes" id="UP001150569">
    <property type="component" value="Unassembled WGS sequence"/>
</dbReference>
<protein>
    <submittedName>
        <fullName evidence="2">Uncharacterized protein</fullName>
    </submittedName>
</protein>
<sequence length="87" mass="9639">KDIKLYNDGVSLDLSDASPTLNELDTHALPQHQAGLHMTLTSSQSSSSSEDAPVFDLDLSHSTLLNKRRRNMDDRRRAETMRIGTAS</sequence>
<organism evidence="2 3">
    <name type="scientific">Tieghemiomyces parasiticus</name>
    <dbReference type="NCBI Taxonomy" id="78921"/>
    <lineage>
        <taxon>Eukaryota</taxon>
        <taxon>Fungi</taxon>
        <taxon>Fungi incertae sedis</taxon>
        <taxon>Zoopagomycota</taxon>
        <taxon>Kickxellomycotina</taxon>
        <taxon>Dimargaritomycetes</taxon>
        <taxon>Dimargaritales</taxon>
        <taxon>Dimargaritaceae</taxon>
        <taxon>Tieghemiomyces</taxon>
    </lineage>
</organism>
<name>A0A9W7ZFK1_9FUNG</name>
<proteinExistence type="predicted"/>